<organism evidence="1 2">
    <name type="scientific">Panagrolaimus sp. JU765</name>
    <dbReference type="NCBI Taxonomy" id="591449"/>
    <lineage>
        <taxon>Eukaryota</taxon>
        <taxon>Metazoa</taxon>
        <taxon>Ecdysozoa</taxon>
        <taxon>Nematoda</taxon>
        <taxon>Chromadorea</taxon>
        <taxon>Rhabditida</taxon>
        <taxon>Tylenchina</taxon>
        <taxon>Panagrolaimomorpha</taxon>
        <taxon>Panagrolaimoidea</taxon>
        <taxon>Panagrolaimidae</taxon>
        <taxon>Panagrolaimus</taxon>
    </lineage>
</organism>
<dbReference type="Proteomes" id="UP000887576">
    <property type="component" value="Unplaced"/>
</dbReference>
<evidence type="ECO:0000313" key="1">
    <source>
        <dbReference type="Proteomes" id="UP000887576"/>
    </source>
</evidence>
<accession>A0AC34R3E2</accession>
<evidence type="ECO:0000313" key="2">
    <source>
        <dbReference type="WBParaSite" id="JU765_v2.g3140.t1"/>
    </source>
</evidence>
<dbReference type="WBParaSite" id="JU765_v2.g3140.t1">
    <property type="protein sequence ID" value="JU765_v2.g3140.t1"/>
    <property type="gene ID" value="JU765_v2.g3140"/>
</dbReference>
<proteinExistence type="predicted"/>
<protein>
    <submittedName>
        <fullName evidence="2">Uncharacterized protein</fullName>
    </submittedName>
</protein>
<reference evidence="2" key="1">
    <citation type="submission" date="2022-11" db="UniProtKB">
        <authorList>
            <consortium name="WormBaseParasite"/>
        </authorList>
    </citation>
    <scope>IDENTIFICATION</scope>
</reference>
<name>A0AC34R3E2_9BILA</name>
<sequence length="166" mass="17713">MTFNPPVGWTYPLGNAQISVSYFPGQSLTLNDAQNMANGALTAAVLEALNNDNIPTTNLNIIPTYTPPQVNDCWKNSTATPIGTIFGVLENGAITKTATAVTALASTDCIAHNYGAVTYTAFVQQASVTIKNLVISEYQMNLVAAQVMSILNLNNKAQFTQQIVVN</sequence>